<proteinExistence type="predicted"/>
<dbReference type="AlphaFoldDB" id="A0AAV5CYG0"/>
<reference evidence="1" key="2">
    <citation type="submission" date="2021-12" db="EMBL/GenBank/DDBJ databases">
        <title>Resequencing data analysis of finger millet.</title>
        <authorList>
            <person name="Hatakeyama M."/>
            <person name="Aluri S."/>
            <person name="Balachadran M.T."/>
            <person name="Sivarajan S.R."/>
            <person name="Poveda L."/>
            <person name="Shimizu-Inatsugi R."/>
            <person name="Schlapbach R."/>
            <person name="Sreeman S.M."/>
            <person name="Shimizu K.K."/>
        </authorList>
    </citation>
    <scope>NUCLEOTIDE SEQUENCE</scope>
</reference>
<dbReference type="EMBL" id="BQKI01000010">
    <property type="protein sequence ID" value="GJN03275.1"/>
    <property type="molecule type" value="Genomic_DNA"/>
</dbReference>
<reference evidence="1" key="1">
    <citation type="journal article" date="2018" name="DNA Res.">
        <title>Multiple hybrid de novo genome assembly of finger millet, an orphan allotetraploid crop.</title>
        <authorList>
            <person name="Hatakeyama M."/>
            <person name="Aluri S."/>
            <person name="Balachadran M.T."/>
            <person name="Sivarajan S.R."/>
            <person name="Patrignani A."/>
            <person name="Gruter S."/>
            <person name="Poveda L."/>
            <person name="Shimizu-Inatsugi R."/>
            <person name="Baeten J."/>
            <person name="Francoijs K.J."/>
            <person name="Nataraja K.N."/>
            <person name="Reddy Y.A.N."/>
            <person name="Phadnis S."/>
            <person name="Ravikumar R.L."/>
            <person name="Schlapbach R."/>
            <person name="Sreeman S.M."/>
            <person name="Shimizu K.K."/>
        </authorList>
    </citation>
    <scope>NUCLEOTIDE SEQUENCE</scope>
</reference>
<name>A0AAV5CYG0_ELECO</name>
<accession>A0AAV5CYG0</accession>
<keyword evidence="2" id="KW-1185">Reference proteome</keyword>
<comment type="caution">
    <text evidence="1">The sequence shown here is derived from an EMBL/GenBank/DDBJ whole genome shotgun (WGS) entry which is preliminary data.</text>
</comment>
<evidence type="ECO:0000313" key="2">
    <source>
        <dbReference type="Proteomes" id="UP001054889"/>
    </source>
</evidence>
<protein>
    <submittedName>
        <fullName evidence="1">Uncharacterized protein</fullName>
    </submittedName>
</protein>
<dbReference type="Proteomes" id="UP001054889">
    <property type="component" value="Unassembled WGS sequence"/>
</dbReference>
<gene>
    <name evidence="1" type="primary">ga20703</name>
    <name evidence="1" type="ORF">PR202_ga20703</name>
</gene>
<evidence type="ECO:0000313" key="1">
    <source>
        <dbReference type="EMBL" id="GJN03275.1"/>
    </source>
</evidence>
<organism evidence="1 2">
    <name type="scientific">Eleusine coracana subsp. coracana</name>
    <dbReference type="NCBI Taxonomy" id="191504"/>
    <lineage>
        <taxon>Eukaryota</taxon>
        <taxon>Viridiplantae</taxon>
        <taxon>Streptophyta</taxon>
        <taxon>Embryophyta</taxon>
        <taxon>Tracheophyta</taxon>
        <taxon>Spermatophyta</taxon>
        <taxon>Magnoliopsida</taxon>
        <taxon>Liliopsida</taxon>
        <taxon>Poales</taxon>
        <taxon>Poaceae</taxon>
        <taxon>PACMAD clade</taxon>
        <taxon>Chloridoideae</taxon>
        <taxon>Cynodonteae</taxon>
        <taxon>Eleusininae</taxon>
        <taxon>Eleusine</taxon>
    </lineage>
</organism>
<sequence length="80" mass="8707">MIGIGYGTASGLGCRALEESEKAGNVPLDVYVSVPVTLRLGNFDLREVTVNVHCRLVVDSLSPKKKLVIKSAKYKLNVEF</sequence>